<accession>A0A6J2UKK7</accession>
<proteinExistence type="predicted"/>
<keyword evidence="1" id="KW-0732">Signal</keyword>
<dbReference type="GeneID" id="115634270"/>
<protein>
    <submittedName>
        <fullName evidence="3">Uncharacterized protein LOC115634270</fullName>
    </submittedName>
</protein>
<feature type="chain" id="PRO_5027065118" evidence="1">
    <location>
        <begin position="24"/>
        <end position="128"/>
    </location>
</feature>
<dbReference type="InterPro" id="IPR009392">
    <property type="entry name" value="ACP53EA"/>
</dbReference>
<evidence type="ECO:0000256" key="1">
    <source>
        <dbReference type="SAM" id="SignalP"/>
    </source>
</evidence>
<evidence type="ECO:0000313" key="2">
    <source>
        <dbReference type="Proteomes" id="UP000504634"/>
    </source>
</evidence>
<evidence type="ECO:0000313" key="3">
    <source>
        <dbReference type="RefSeq" id="XP_030387757.1"/>
    </source>
</evidence>
<feature type="signal peptide" evidence="1">
    <location>
        <begin position="1"/>
        <end position="23"/>
    </location>
</feature>
<gene>
    <name evidence="3" type="primary">LOC115634270</name>
</gene>
<organism evidence="2 3">
    <name type="scientific">Drosophila lebanonensis</name>
    <name type="common">Fruit fly</name>
    <name type="synonym">Scaptodrosophila lebanonensis</name>
    <dbReference type="NCBI Taxonomy" id="7225"/>
    <lineage>
        <taxon>Eukaryota</taxon>
        <taxon>Metazoa</taxon>
        <taxon>Ecdysozoa</taxon>
        <taxon>Arthropoda</taxon>
        <taxon>Hexapoda</taxon>
        <taxon>Insecta</taxon>
        <taxon>Pterygota</taxon>
        <taxon>Neoptera</taxon>
        <taxon>Endopterygota</taxon>
        <taxon>Diptera</taxon>
        <taxon>Brachycera</taxon>
        <taxon>Muscomorpha</taxon>
        <taxon>Ephydroidea</taxon>
        <taxon>Drosophilidae</taxon>
        <taxon>Scaptodrosophila</taxon>
    </lineage>
</organism>
<name>A0A6J2UKK7_DROLE</name>
<sequence>MYAMKATLCLSILALYMLPFTMGQGTTLAITLPDFPKLAVCIAPLRDLVLPLATKLIPLAAELYKCVDFKQETNPGYKLAVILKNTYNWSKKALLEKLSCAETLVKKVYEVAKPSLVKFEANECWKFL</sequence>
<dbReference type="Pfam" id="PF06313">
    <property type="entry name" value="ACP53EA"/>
    <property type="match status" value="1"/>
</dbReference>
<dbReference type="Proteomes" id="UP000504634">
    <property type="component" value="Unplaced"/>
</dbReference>
<dbReference type="AlphaFoldDB" id="A0A6J2UKK7"/>
<keyword evidence="2" id="KW-1185">Reference proteome</keyword>
<dbReference type="RefSeq" id="XP_030387757.1">
    <property type="nucleotide sequence ID" value="XM_030531897.1"/>
</dbReference>
<reference evidence="3" key="1">
    <citation type="submission" date="2025-08" db="UniProtKB">
        <authorList>
            <consortium name="RefSeq"/>
        </authorList>
    </citation>
    <scope>IDENTIFICATION</scope>
    <source>
        <strain evidence="3">11010-0011.00</strain>
        <tissue evidence="3">Whole body</tissue>
    </source>
</reference>